<dbReference type="Pfam" id="PF01061">
    <property type="entry name" value="ABC2_membrane"/>
    <property type="match status" value="1"/>
</dbReference>
<feature type="transmembrane region" description="Helical" evidence="5">
    <location>
        <begin position="232"/>
        <end position="254"/>
    </location>
</feature>
<feature type="transmembrane region" description="Helical" evidence="5">
    <location>
        <begin position="35"/>
        <end position="54"/>
    </location>
</feature>
<evidence type="ECO:0000256" key="3">
    <source>
        <dbReference type="ARBA" id="ARBA00022989"/>
    </source>
</evidence>
<keyword evidence="2 5" id="KW-0812">Transmembrane</keyword>
<evidence type="ECO:0000256" key="5">
    <source>
        <dbReference type="SAM" id="Phobius"/>
    </source>
</evidence>
<name>A0A6C2YSH1_9BACT</name>
<proteinExistence type="predicted"/>
<feature type="transmembrane region" description="Helical" evidence="5">
    <location>
        <begin position="125"/>
        <end position="147"/>
    </location>
</feature>
<dbReference type="GO" id="GO:0140359">
    <property type="term" value="F:ABC-type transporter activity"/>
    <property type="evidence" value="ECO:0007669"/>
    <property type="project" value="InterPro"/>
</dbReference>
<dbReference type="RefSeq" id="WP_162659694.1">
    <property type="nucleotide sequence ID" value="NZ_LR593887.1"/>
</dbReference>
<evidence type="ECO:0000259" key="6">
    <source>
        <dbReference type="Pfam" id="PF01061"/>
    </source>
</evidence>
<gene>
    <name evidence="7" type="ORF">GMBLW1_45550</name>
</gene>
<evidence type="ECO:0000256" key="2">
    <source>
        <dbReference type="ARBA" id="ARBA00022692"/>
    </source>
</evidence>
<feature type="transmembrane region" description="Helical" evidence="5">
    <location>
        <begin position="185"/>
        <end position="205"/>
    </location>
</feature>
<reference evidence="7" key="1">
    <citation type="submission" date="2019-04" db="EMBL/GenBank/DDBJ databases">
        <authorList>
            <consortium name="Science for Life Laboratories"/>
        </authorList>
    </citation>
    <scope>NUCLEOTIDE SEQUENCE</scope>
    <source>
        <strain evidence="7">MBLW1</strain>
    </source>
</reference>
<keyword evidence="4 5" id="KW-0472">Membrane</keyword>
<dbReference type="GO" id="GO:0016020">
    <property type="term" value="C:membrane"/>
    <property type="evidence" value="ECO:0007669"/>
    <property type="project" value="UniProtKB-SubCell"/>
</dbReference>
<sequence>MESTSPVTLPMPRYHRWLPYFAVLQTDIRQTLRSWIFRLWLLVTVGAAVGYILYKLGIYREAGLIQKASILTTDLIRGIIYGSMAMIAMLTVSSIASERGTLADSVLCRGISRSQYYLAKWHARLIVILGTFSLISLGVFVSAITFINEELSWRGGLTAILLLTMLLASMVSMGVAISGMCHSSIMGISILLLILYGGSFALQLLPDSVPSPDRLLAMMPTLLRGQMDSNMITTVLTSSLVLSLATGFGGLIGFTRRDL</sequence>
<organism evidence="7">
    <name type="scientific">Tuwongella immobilis</name>
    <dbReference type="NCBI Taxonomy" id="692036"/>
    <lineage>
        <taxon>Bacteria</taxon>
        <taxon>Pseudomonadati</taxon>
        <taxon>Planctomycetota</taxon>
        <taxon>Planctomycetia</taxon>
        <taxon>Gemmatales</taxon>
        <taxon>Gemmataceae</taxon>
        <taxon>Tuwongella</taxon>
    </lineage>
</organism>
<comment type="subcellular location">
    <subcellularLocation>
        <location evidence="1">Membrane</location>
        <topology evidence="1">Multi-pass membrane protein</topology>
    </subcellularLocation>
</comment>
<dbReference type="InParanoid" id="A0A6C2YSH1"/>
<dbReference type="AlphaFoldDB" id="A0A6C2YSH1"/>
<dbReference type="EMBL" id="LR593887">
    <property type="protein sequence ID" value="VTS06637.1"/>
    <property type="molecule type" value="Genomic_DNA"/>
</dbReference>
<evidence type="ECO:0000313" key="8">
    <source>
        <dbReference type="Proteomes" id="UP000464378"/>
    </source>
</evidence>
<keyword evidence="8" id="KW-1185">Reference proteome</keyword>
<dbReference type="KEGG" id="tim:GMBLW1_45550"/>
<keyword evidence="3 5" id="KW-1133">Transmembrane helix</keyword>
<evidence type="ECO:0000313" key="7">
    <source>
        <dbReference type="EMBL" id="VIP04638.1"/>
    </source>
</evidence>
<feature type="transmembrane region" description="Helical" evidence="5">
    <location>
        <begin position="159"/>
        <end position="179"/>
    </location>
</feature>
<dbReference type="Proteomes" id="UP000464378">
    <property type="component" value="Chromosome"/>
</dbReference>
<evidence type="ECO:0000256" key="1">
    <source>
        <dbReference type="ARBA" id="ARBA00004141"/>
    </source>
</evidence>
<dbReference type="InterPro" id="IPR013525">
    <property type="entry name" value="ABC2_TM"/>
</dbReference>
<protein>
    <submittedName>
        <fullName evidence="7">: ABC2_membrane_4</fullName>
    </submittedName>
</protein>
<accession>A0A6C2YSH1</accession>
<evidence type="ECO:0000256" key="4">
    <source>
        <dbReference type="ARBA" id="ARBA00023136"/>
    </source>
</evidence>
<feature type="domain" description="ABC-2 type transporter transmembrane" evidence="6">
    <location>
        <begin position="21"/>
        <end position="198"/>
    </location>
</feature>
<dbReference type="EMBL" id="LR586016">
    <property type="protein sequence ID" value="VIP04638.1"/>
    <property type="molecule type" value="Genomic_DNA"/>
</dbReference>